<evidence type="ECO:0000259" key="1">
    <source>
        <dbReference type="Pfam" id="PF00534"/>
    </source>
</evidence>
<protein>
    <recommendedName>
        <fullName evidence="5">Glycosyl transferase family 1</fullName>
    </recommendedName>
</protein>
<evidence type="ECO:0000313" key="3">
    <source>
        <dbReference type="EMBL" id="GGF98885.1"/>
    </source>
</evidence>
<dbReference type="SUPFAM" id="SSF53756">
    <property type="entry name" value="UDP-Glycosyltransferase/glycogen phosphorylase"/>
    <property type="match status" value="1"/>
</dbReference>
<organism evidence="3 4">
    <name type="scientific">Paenibacillus abyssi</name>
    <dbReference type="NCBI Taxonomy" id="1340531"/>
    <lineage>
        <taxon>Bacteria</taxon>
        <taxon>Bacillati</taxon>
        <taxon>Bacillota</taxon>
        <taxon>Bacilli</taxon>
        <taxon>Bacillales</taxon>
        <taxon>Paenibacillaceae</taxon>
        <taxon>Paenibacillus</taxon>
    </lineage>
</organism>
<accession>A0A917FR75</accession>
<dbReference type="RefSeq" id="WP_188530457.1">
    <property type="nucleotide sequence ID" value="NZ_BMGR01000004.1"/>
</dbReference>
<comment type="caution">
    <text evidence="3">The sequence shown here is derived from an EMBL/GenBank/DDBJ whole genome shotgun (WGS) entry which is preliminary data.</text>
</comment>
<feature type="domain" description="Glycosyl transferase family 1" evidence="1">
    <location>
        <begin position="196"/>
        <end position="362"/>
    </location>
</feature>
<dbReference type="Gene3D" id="3.40.50.2000">
    <property type="entry name" value="Glycogen Phosphorylase B"/>
    <property type="match status" value="2"/>
</dbReference>
<dbReference type="CDD" id="cd03801">
    <property type="entry name" value="GT4_PimA-like"/>
    <property type="match status" value="1"/>
</dbReference>
<evidence type="ECO:0000259" key="2">
    <source>
        <dbReference type="Pfam" id="PF13439"/>
    </source>
</evidence>
<dbReference type="AlphaFoldDB" id="A0A917FR75"/>
<gene>
    <name evidence="3" type="ORF">GCM10010916_15190</name>
</gene>
<dbReference type="EMBL" id="BMGR01000004">
    <property type="protein sequence ID" value="GGF98885.1"/>
    <property type="molecule type" value="Genomic_DNA"/>
</dbReference>
<dbReference type="GO" id="GO:0016757">
    <property type="term" value="F:glycosyltransferase activity"/>
    <property type="evidence" value="ECO:0007669"/>
    <property type="project" value="InterPro"/>
</dbReference>
<dbReference type="PANTHER" id="PTHR45947">
    <property type="entry name" value="SULFOQUINOVOSYL TRANSFERASE SQD2"/>
    <property type="match status" value="1"/>
</dbReference>
<dbReference type="Pfam" id="PF13439">
    <property type="entry name" value="Glyco_transf_4"/>
    <property type="match status" value="1"/>
</dbReference>
<reference evidence="3" key="1">
    <citation type="journal article" date="2014" name="Int. J. Syst. Evol. Microbiol.">
        <title>Complete genome sequence of Corynebacterium casei LMG S-19264T (=DSM 44701T), isolated from a smear-ripened cheese.</title>
        <authorList>
            <consortium name="US DOE Joint Genome Institute (JGI-PGF)"/>
            <person name="Walter F."/>
            <person name="Albersmeier A."/>
            <person name="Kalinowski J."/>
            <person name="Ruckert C."/>
        </authorList>
    </citation>
    <scope>NUCLEOTIDE SEQUENCE</scope>
    <source>
        <strain evidence="3">CGMCC 1.12987</strain>
    </source>
</reference>
<dbReference type="Pfam" id="PF00534">
    <property type="entry name" value="Glycos_transf_1"/>
    <property type="match status" value="1"/>
</dbReference>
<dbReference type="InterPro" id="IPR001296">
    <property type="entry name" value="Glyco_trans_1"/>
</dbReference>
<keyword evidence="4" id="KW-1185">Reference proteome</keyword>
<feature type="domain" description="Glycosyltransferase subfamily 4-like N-terminal" evidence="2">
    <location>
        <begin position="25"/>
        <end position="172"/>
    </location>
</feature>
<name>A0A917FR75_9BACL</name>
<dbReference type="PANTHER" id="PTHR45947:SF3">
    <property type="entry name" value="SULFOQUINOVOSYL TRANSFERASE SQD2"/>
    <property type="match status" value="1"/>
</dbReference>
<dbReference type="InterPro" id="IPR050194">
    <property type="entry name" value="Glycosyltransferase_grp1"/>
</dbReference>
<evidence type="ECO:0008006" key="5">
    <source>
        <dbReference type="Google" id="ProtNLM"/>
    </source>
</evidence>
<proteinExistence type="predicted"/>
<reference evidence="3" key="2">
    <citation type="submission" date="2020-09" db="EMBL/GenBank/DDBJ databases">
        <authorList>
            <person name="Sun Q."/>
            <person name="Zhou Y."/>
        </authorList>
    </citation>
    <scope>NUCLEOTIDE SEQUENCE</scope>
    <source>
        <strain evidence="3">CGMCC 1.12987</strain>
    </source>
</reference>
<dbReference type="InterPro" id="IPR028098">
    <property type="entry name" value="Glyco_trans_4-like_N"/>
</dbReference>
<evidence type="ECO:0000313" key="4">
    <source>
        <dbReference type="Proteomes" id="UP000644756"/>
    </source>
</evidence>
<sequence>MAMPKVAFVTPGSFPLPSSKSSSVERVVEYIVPQLNHVVRARIYGRTAPRLARRGTLHGVTCLRFPAVNKIRYIQSVARSLRTFRPDLVVVENRPQHLLRIRKQCPRSRIWLNLHSTTFIGNGYISPKLLRESLRCAERIIVNSMYLRNVVAAKVPDALHKLRVVHLGVETSKFHSQYSVEGAERRHWLRHIRGWKDRSVVLYMGRLIPRKGVHHLLSLLPELVAVHPDILIVIVGSAYYGSHRITAYTRQLHRLGKAWPNHVLFVPYVPYNEVPDWYLAADAAVVPSDRREAFGLVNVEAMACGLPVVATRAGGMKEIIEDGVTGLLADPDHLRSELRDCILLLLQDNELRAMMGQRSRERVERYFNWQKAGERWMEVFMETGLLNP</sequence>
<dbReference type="Proteomes" id="UP000644756">
    <property type="component" value="Unassembled WGS sequence"/>
</dbReference>